<dbReference type="RefSeq" id="WP_380584377.1">
    <property type="nucleotide sequence ID" value="NZ_JBHSQJ010000071.1"/>
</dbReference>
<evidence type="ECO:0000256" key="4">
    <source>
        <dbReference type="ARBA" id="ARBA00022475"/>
    </source>
</evidence>
<evidence type="ECO:0000313" key="9">
    <source>
        <dbReference type="EMBL" id="MFC5908989.1"/>
    </source>
</evidence>
<protein>
    <submittedName>
        <fullName evidence="9">AI-2E family transporter</fullName>
    </submittedName>
</protein>
<proteinExistence type="inferred from homology"/>
<feature type="transmembrane region" description="Helical" evidence="8">
    <location>
        <begin position="90"/>
        <end position="111"/>
    </location>
</feature>
<feature type="transmembrane region" description="Helical" evidence="8">
    <location>
        <begin position="123"/>
        <end position="144"/>
    </location>
</feature>
<feature type="transmembrane region" description="Helical" evidence="8">
    <location>
        <begin position="66"/>
        <end position="84"/>
    </location>
</feature>
<organism evidence="9 10">
    <name type="scientific">Streptacidiphilus monticola</name>
    <dbReference type="NCBI Taxonomy" id="2161674"/>
    <lineage>
        <taxon>Bacteria</taxon>
        <taxon>Bacillati</taxon>
        <taxon>Actinomycetota</taxon>
        <taxon>Actinomycetes</taxon>
        <taxon>Kitasatosporales</taxon>
        <taxon>Streptomycetaceae</taxon>
        <taxon>Streptacidiphilus</taxon>
    </lineage>
</organism>
<dbReference type="PANTHER" id="PTHR21716:SF53">
    <property type="entry name" value="PERMEASE PERM-RELATED"/>
    <property type="match status" value="1"/>
</dbReference>
<keyword evidence="6 8" id="KW-1133">Transmembrane helix</keyword>
<dbReference type="Proteomes" id="UP001596174">
    <property type="component" value="Unassembled WGS sequence"/>
</dbReference>
<evidence type="ECO:0000256" key="8">
    <source>
        <dbReference type="SAM" id="Phobius"/>
    </source>
</evidence>
<dbReference type="EMBL" id="JBHSQJ010000071">
    <property type="protein sequence ID" value="MFC5908989.1"/>
    <property type="molecule type" value="Genomic_DNA"/>
</dbReference>
<evidence type="ECO:0000256" key="3">
    <source>
        <dbReference type="ARBA" id="ARBA00022448"/>
    </source>
</evidence>
<reference evidence="10" key="1">
    <citation type="journal article" date="2019" name="Int. J. Syst. Evol. Microbiol.">
        <title>The Global Catalogue of Microorganisms (GCM) 10K type strain sequencing project: providing services to taxonomists for standard genome sequencing and annotation.</title>
        <authorList>
            <consortium name="The Broad Institute Genomics Platform"/>
            <consortium name="The Broad Institute Genome Sequencing Center for Infectious Disease"/>
            <person name="Wu L."/>
            <person name="Ma J."/>
        </authorList>
    </citation>
    <scope>NUCLEOTIDE SEQUENCE [LARGE SCALE GENOMIC DNA]</scope>
    <source>
        <strain evidence="10">JCM 4816</strain>
    </source>
</reference>
<gene>
    <name evidence="9" type="ORF">ACFP3V_17410</name>
</gene>
<feature type="transmembrane region" description="Helical" evidence="8">
    <location>
        <begin position="280"/>
        <end position="300"/>
    </location>
</feature>
<keyword evidence="10" id="KW-1185">Reference proteome</keyword>
<keyword evidence="4" id="KW-1003">Cell membrane</keyword>
<dbReference type="Pfam" id="PF01594">
    <property type="entry name" value="AI-2E_transport"/>
    <property type="match status" value="1"/>
</dbReference>
<dbReference type="InterPro" id="IPR002549">
    <property type="entry name" value="AI-2E-like"/>
</dbReference>
<comment type="similarity">
    <text evidence="2">Belongs to the autoinducer-2 exporter (AI-2E) (TC 2.A.86) family.</text>
</comment>
<keyword evidence="3" id="KW-0813">Transport</keyword>
<accession>A0ABW1G5R8</accession>
<dbReference type="PANTHER" id="PTHR21716">
    <property type="entry name" value="TRANSMEMBRANE PROTEIN"/>
    <property type="match status" value="1"/>
</dbReference>
<comment type="subcellular location">
    <subcellularLocation>
        <location evidence="1">Cell membrane</location>
        <topology evidence="1">Multi-pass membrane protein</topology>
    </subcellularLocation>
</comment>
<evidence type="ECO:0000256" key="6">
    <source>
        <dbReference type="ARBA" id="ARBA00022989"/>
    </source>
</evidence>
<evidence type="ECO:0000256" key="2">
    <source>
        <dbReference type="ARBA" id="ARBA00009773"/>
    </source>
</evidence>
<feature type="transmembrane region" description="Helical" evidence="8">
    <location>
        <begin position="357"/>
        <end position="384"/>
    </location>
</feature>
<keyword evidence="7 8" id="KW-0472">Membrane</keyword>
<evidence type="ECO:0000256" key="1">
    <source>
        <dbReference type="ARBA" id="ARBA00004651"/>
    </source>
</evidence>
<name>A0ABW1G5R8_9ACTN</name>
<keyword evidence="5 8" id="KW-0812">Transmembrane</keyword>
<evidence type="ECO:0000313" key="10">
    <source>
        <dbReference type="Proteomes" id="UP001596174"/>
    </source>
</evidence>
<evidence type="ECO:0000256" key="7">
    <source>
        <dbReference type="ARBA" id="ARBA00023136"/>
    </source>
</evidence>
<evidence type="ECO:0000256" key="5">
    <source>
        <dbReference type="ARBA" id="ARBA00022692"/>
    </source>
</evidence>
<sequence>MVFRRLSQRVQRSELVQREEAAELDREVPASAAAVPHAPRPVDPYPARPDHPAEVVPWTLRVAAEAIWRLLLVGVAIYVLLRVVDKLRIVALAFVAALLISALLQPTVAWLRSKGVPRALATILTFLGGIIGIGLVGWFVYWQVSTNLDQVTSHIQDGITQIRNWLTHGPMHLTDKQINQFANQLQRAVGTNSDQITSFGFSTVGIVVEIVTGVFLTAFCTYFLLYDGRKIWNWVLRLFPVRSRMALAGAGPRAWTTLTAYVRGTVLVAFIDSVSIGIGIWLLGVPLAVPISVLIFLGAFVPLVGALVTGTIAVLVGLVTHGIVTAALVLAVLLGVQQIEGHLLQPLILGRAVRIHPLAVILAVTSGSIIGGIGGAVVAVPLVAVTNTVVGYLRARQHVDDDVRAALSAAQSDAL</sequence>
<feature type="transmembrane region" description="Helical" evidence="8">
    <location>
        <begin position="312"/>
        <end position="336"/>
    </location>
</feature>
<feature type="transmembrane region" description="Helical" evidence="8">
    <location>
        <begin position="199"/>
        <end position="225"/>
    </location>
</feature>
<comment type="caution">
    <text evidence="9">The sequence shown here is derived from an EMBL/GenBank/DDBJ whole genome shotgun (WGS) entry which is preliminary data.</text>
</comment>